<dbReference type="OrthoDB" id="2575066at2759"/>
<feature type="compositionally biased region" description="Low complexity" evidence="1">
    <location>
        <begin position="610"/>
        <end position="624"/>
    </location>
</feature>
<feature type="region of interest" description="Disordered" evidence="1">
    <location>
        <begin position="253"/>
        <end position="332"/>
    </location>
</feature>
<feature type="region of interest" description="Disordered" evidence="1">
    <location>
        <begin position="574"/>
        <end position="802"/>
    </location>
</feature>
<evidence type="ECO:0000313" key="2">
    <source>
        <dbReference type="EMBL" id="ODN73900.1"/>
    </source>
</evidence>
<dbReference type="AlphaFoldDB" id="A0A1E3HC34"/>
<feature type="region of interest" description="Disordered" evidence="1">
    <location>
        <begin position="32"/>
        <end position="80"/>
    </location>
</feature>
<feature type="compositionally biased region" description="Polar residues" evidence="1">
    <location>
        <begin position="461"/>
        <end position="474"/>
    </location>
</feature>
<dbReference type="GeneID" id="30158721"/>
<reference evidence="2 3" key="1">
    <citation type="submission" date="2016-06" db="EMBL/GenBank/DDBJ databases">
        <title>Evolution of pathogenesis and genome organization in the Tremellales.</title>
        <authorList>
            <person name="Cuomo C."/>
            <person name="Litvintseva A."/>
            <person name="Heitman J."/>
            <person name="Chen Y."/>
            <person name="Sun S."/>
            <person name="Springer D."/>
            <person name="Dromer F."/>
            <person name="Young S."/>
            <person name="Zeng Q."/>
            <person name="Chapman S."/>
            <person name="Gujja S."/>
            <person name="Saif S."/>
            <person name="Birren B."/>
        </authorList>
    </citation>
    <scope>NUCLEOTIDE SEQUENCE [LARGE SCALE GENOMIC DNA]</scope>
    <source>
        <strain evidence="2 3">CBS 6039</strain>
    </source>
</reference>
<protein>
    <submittedName>
        <fullName evidence="2">Uncharacterized protein</fullName>
    </submittedName>
</protein>
<feature type="compositionally biased region" description="Polar residues" evidence="1">
    <location>
        <begin position="277"/>
        <end position="294"/>
    </location>
</feature>
<feature type="compositionally biased region" description="Basic residues" evidence="1">
    <location>
        <begin position="903"/>
        <end position="912"/>
    </location>
</feature>
<evidence type="ECO:0000313" key="3">
    <source>
        <dbReference type="Proteomes" id="UP000094065"/>
    </source>
</evidence>
<feature type="compositionally biased region" description="Polar residues" evidence="1">
    <location>
        <begin position="206"/>
        <end position="221"/>
    </location>
</feature>
<dbReference type="STRING" id="1295533.A0A1E3HC34"/>
<organism evidence="2 3">
    <name type="scientific">Cryptococcus amylolentus CBS 6039</name>
    <dbReference type="NCBI Taxonomy" id="1295533"/>
    <lineage>
        <taxon>Eukaryota</taxon>
        <taxon>Fungi</taxon>
        <taxon>Dikarya</taxon>
        <taxon>Basidiomycota</taxon>
        <taxon>Agaricomycotina</taxon>
        <taxon>Tremellomycetes</taxon>
        <taxon>Tremellales</taxon>
        <taxon>Cryptococcaceae</taxon>
        <taxon>Cryptococcus</taxon>
    </lineage>
</organism>
<dbReference type="Proteomes" id="UP000094065">
    <property type="component" value="Unassembled WGS sequence"/>
</dbReference>
<feature type="compositionally biased region" description="Low complexity" evidence="1">
    <location>
        <begin position="865"/>
        <end position="885"/>
    </location>
</feature>
<feature type="region of interest" description="Disordered" evidence="1">
    <location>
        <begin position="814"/>
        <end position="912"/>
    </location>
</feature>
<comment type="caution">
    <text evidence="2">The sequence shown here is derived from an EMBL/GenBank/DDBJ whole genome shotgun (WGS) entry which is preliminary data.</text>
</comment>
<accession>A0A1E3HC34</accession>
<gene>
    <name evidence="2" type="ORF">L202_07412</name>
</gene>
<feature type="compositionally biased region" description="Low complexity" evidence="1">
    <location>
        <begin position="783"/>
        <end position="797"/>
    </location>
</feature>
<feature type="compositionally biased region" description="Low complexity" evidence="1">
    <location>
        <begin position="300"/>
        <end position="314"/>
    </location>
</feature>
<feature type="compositionally biased region" description="Low complexity" evidence="1">
    <location>
        <begin position="732"/>
        <end position="773"/>
    </location>
</feature>
<feature type="compositionally biased region" description="Low complexity" evidence="1">
    <location>
        <begin position="657"/>
        <end position="674"/>
    </location>
</feature>
<proteinExistence type="predicted"/>
<name>A0A1E3HC34_9TREE</name>
<feature type="compositionally biased region" description="Low complexity" evidence="1">
    <location>
        <begin position="683"/>
        <end position="719"/>
    </location>
</feature>
<dbReference type="RefSeq" id="XP_018989762.1">
    <property type="nucleotide sequence ID" value="XM_019142119.1"/>
</dbReference>
<sequence length="912" mass="94782">MASPTTYQKARLSLAMLGLNGLPLDEYLSHLPPLPDTPKNSRRIDDIPDGIVPKSVSQYNTPAPEVNKPNNGLLHPCDGQAANLKVPGSVRRARSPLAKEVTPAEEPIDAGEARPEGQGDTLDRSTSQQPSPLTPAQALPSNPPALNREPANPSPAPAPRLSASFRLPNMGDRSLIGDCSLFGGGGVDDDSLLDFEMSLLRPQGGNIPTSDPSSVSELRQGNRLQASSAHLAQSTIFPSSPAHLLASTNALDRVDPPWKGNESTMTTVSSDDSSDTLNMNSRPASPTKGSSAKTPSLPRSRGTPSSQFSSSSQSKSKRTFPASSSGHSLAAVGEEAEYRPELEKSTLLPFGLHNAAYPLRDEDLLSKETMVQDKSYRLGGLPDKQMSMPKDSLGDMTMDVKALMANVGKPKRASGTEESFVDLLNAEDEDMIGRMDMTMLGADESVMLPAELRPHVATRPAPSSQGLPTAQTSRGLAHLASEDPISDAPSTLTRSKSLSKVAEIIQRVKADKAVSALARPTTPPMTVSSARTYKSSVDSAVTPAVHRARTNVAPHTTGFRRISLSAGAMPMPESASQTTITLPSTRAPAHARTQSAAIPGGVRRMPTSASSSSLSSRTTGRSLGVTEARNARVKETSSSTLTARVPRESIMTAQKPRVGSTTSSVSTVASGARAPASTKSAVPSASTRSLPRSATTSSLSSTGLPTTRAPRARPSIAPAGLPRPGTGSSARSAVAPGVAATTPAPRARTSRAFGNDGTATTNRATTTSNAPATEARSKLSTKPSSSAGAPTGATSASERLKARALSTPALAIARQTTLSSSRAAPSVEARKSTRPLVSASGESPRPRVGSTLPRAPTFRVPAVGGKSSAPPTSSSSSSLASKSGSNLAGLRSRLDELQAKQQARSKRFAKAE</sequence>
<feature type="compositionally biased region" description="Polar residues" evidence="1">
    <location>
        <begin position="574"/>
        <end position="584"/>
    </location>
</feature>
<dbReference type="EMBL" id="AWGJ01000012">
    <property type="protein sequence ID" value="ODN73900.1"/>
    <property type="molecule type" value="Genomic_DNA"/>
</dbReference>
<keyword evidence="3" id="KW-1185">Reference proteome</keyword>
<feature type="compositionally biased region" description="Polar residues" evidence="1">
    <location>
        <begin position="814"/>
        <end position="823"/>
    </location>
</feature>
<feature type="region of interest" description="Disordered" evidence="1">
    <location>
        <begin position="92"/>
        <end position="165"/>
    </location>
</feature>
<feature type="region of interest" description="Disordered" evidence="1">
    <location>
        <begin position="458"/>
        <end position="492"/>
    </location>
</feature>
<feature type="compositionally biased region" description="Basic and acidic residues" evidence="1">
    <location>
        <begin position="111"/>
        <end position="123"/>
    </location>
</feature>
<evidence type="ECO:0000256" key="1">
    <source>
        <dbReference type="SAM" id="MobiDB-lite"/>
    </source>
</evidence>
<feature type="region of interest" description="Disordered" evidence="1">
    <location>
        <begin position="202"/>
        <end position="221"/>
    </location>
</feature>